<evidence type="ECO:0000313" key="2">
    <source>
        <dbReference type="EMBL" id="MPN15544.1"/>
    </source>
</evidence>
<sequence>MLETSIDNLNAMMHAGPMLLNTSRIEAQPHVDYEYYHQGITASVGKFVETMDQERIAIAKELGFHQRTVCAEYIDMYSCGDETTPLYQLVRNNPGYEGIMCAKTLRTRYVLEDIPYSLVPLSVLGKVVGVPTPCMDAIITIGRAIMGDEMDAGRTEEALGLTGMAKDSLLNYIYG</sequence>
<keyword evidence="2" id="KW-0560">Oxidoreductase</keyword>
<accession>A0A645FU54</accession>
<organism evidence="2">
    <name type="scientific">bioreactor metagenome</name>
    <dbReference type="NCBI Taxonomy" id="1076179"/>
    <lineage>
        <taxon>unclassified sequences</taxon>
        <taxon>metagenomes</taxon>
        <taxon>ecological metagenomes</taxon>
    </lineage>
</organism>
<feature type="domain" description="Opine dehydrogenase" evidence="1">
    <location>
        <begin position="1"/>
        <end position="146"/>
    </location>
</feature>
<dbReference type="SUPFAM" id="SSF48179">
    <property type="entry name" value="6-phosphogluconate dehydrogenase C-terminal domain-like"/>
    <property type="match status" value="1"/>
</dbReference>
<protein>
    <submittedName>
        <fullName evidence="2">Opine dehydrogenase</fullName>
        <ecNumber evidence="2">1.5.1.28</ecNumber>
    </submittedName>
</protein>
<dbReference type="EMBL" id="VSSQ01062353">
    <property type="protein sequence ID" value="MPN15544.1"/>
    <property type="molecule type" value="Genomic_DNA"/>
</dbReference>
<reference evidence="2" key="1">
    <citation type="submission" date="2019-08" db="EMBL/GenBank/DDBJ databases">
        <authorList>
            <person name="Kucharzyk K."/>
            <person name="Murdoch R.W."/>
            <person name="Higgins S."/>
            <person name="Loffler F."/>
        </authorList>
    </citation>
    <scope>NUCLEOTIDE SEQUENCE</scope>
</reference>
<dbReference type="GO" id="GO:0047129">
    <property type="term" value="F:opine dehydrogenase activity"/>
    <property type="evidence" value="ECO:0007669"/>
    <property type="project" value="UniProtKB-EC"/>
</dbReference>
<comment type="caution">
    <text evidence="2">The sequence shown here is derived from an EMBL/GenBank/DDBJ whole genome shotgun (WGS) entry which is preliminary data.</text>
</comment>
<dbReference type="Pfam" id="PF02317">
    <property type="entry name" value="Octopine_DH"/>
    <property type="match status" value="1"/>
</dbReference>
<dbReference type="PANTHER" id="PTHR38015">
    <property type="entry name" value="BLR6086 PROTEIN"/>
    <property type="match status" value="1"/>
</dbReference>
<proteinExistence type="predicted"/>
<gene>
    <name evidence="2" type="primary">odh_10</name>
    <name evidence="2" type="ORF">SDC9_162878</name>
</gene>
<dbReference type="InterPro" id="IPR051729">
    <property type="entry name" value="Opine/Lysopine_DH"/>
</dbReference>
<dbReference type="EC" id="1.5.1.28" evidence="2"/>
<dbReference type="InterPro" id="IPR013328">
    <property type="entry name" value="6PGD_dom2"/>
</dbReference>
<dbReference type="AlphaFoldDB" id="A0A645FU54"/>
<evidence type="ECO:0000259" key="1">
    <source>
        <dbReference type="Pfam" id="PF02317"/>
    </source>
</evidence>
<dbReference type="PANTHER" id="PTHR38015:SF1">
    <property type="entry name" value="OPINE DEHYDROGENASE DOMAIN-CONTAINING PROTEIN"/>
    <property type="match status" value="1"/>
</dbReference>
<dbReference type="InterPro" id="IPR008927">
    <property type="entry name" value="6-PGluconate_DH-like_C_sf"/>
</dbReference>
<dbReference type="Gene3D" id="1.10.1040.10">
    <property type="entry name" value="N-(1-d-carboxylethyl)-l-norvaline Dehydrogenase, domain 2"/>
    <property type="match status" value="1"/>
</dbReference>
<name>A0A645FU54_9ZZZZ</name>
<dbReference type="InterPro" id="IPR003421">
    <property type="entry name" value="Opine_DH"/>
</dbReference>